<dbReference type="GO" id="GO:0003677">
    <property type="term" value="F:DNA binding"/>
    <property type="evidence" value="ECO:0007669"/>
    <property type="project" value="UniProtKB-KW"/>
</dbReference>
<dbReference type="Pfam" id="PF13377">
    <property type="entry name" value="Peripla_BP_3"/>
    <property type="match status" value="1"/>
</dbReference>
<gene>
    <name evidence="5" type="ORF">AB8O55_11285</name>
</gene>
<dbReference type="InterPro" id="IPR046335">
    <property type="entry name" value="LacI/GalR-like_sensor"/>
</dbReference>
<keyword evidence="1" id="KW-0805">Transcription regulation</keyword>
<evidence type="ECO:0000313" key="5">
    <source>
        <dbReference type="EMBL" id="MEY8039980.1"/>
    </source>
</evidence>
<evidence type="ECO:0000256" key="2">
    <source>
        <dbReference type="ARBA" id="ARBA00023125"/>
    </source>
</evidence>
<feature type="domain" description="HTH lacI-type" evidence="4">
    <location>
        <begin position="13"/>
        <end position="68"/>
    </location>
</feature>
<dbReference type="Pfam" id="PF00356">
    <property type="entry name" value="LacI"/>
    <property type="match status" value="1"/>
</dbReference>
<evidence type="ECO:0000256" key="3">
    <source>
        <dbReference type="ARBA" id="ARBA00023163"/>
    </source>
</evidence>
<accession>A0ABV4CFV2</accession>
<protein>
    <submittedName>
        <fullName evidence="5">LacI family DNA-binding transcriptional regulator</fullName>
    </submittedName>
</protein>
<dbReference type="PANTHER" id="PTHR30146">
    <property type="entry name" value="LACI-RELATED TRANSCRIPTIONAL REPRESSOR"/>
    <property type="match status" value="1"/>
</dbReference>
<keyword evidence="2 5" id="KW-0238">DNA-binding</keyword>
<dbReference type="SUPFAM" id="SSF47413">
    <property type="entry name" value="lambda repressor-like DNA-binding domains"/>
    <property type="match status" value="1"/>
</dbReference>
<sequence length="337" mass="35654">MTAGGREDERTGPTAADVAALAGVSRATVSYVLNGLVDERIGPETWAEVRAVARELGYVPPGGRRTTGHELVIGHLGGERMTLARLATAGLDRLAVELGEAGYTMVLHRDTELKGMAAARSWAALRPAAVIAHADRFTKGGAELLRRAGVVPIGIATQPVPAVPTLVIDDSRLGEVAAEHLAERGCRRVLVVVPKAKGDRQLVAHRVAGFERVAARTGMRLEVVRMGLRRDSADRLIRTVAGDDPPDGVFACTDDHAGLLLGALLDRGVRVPGDLALVGADNAPFCEMLRPRLTSAEIDLDAPGADLGRAVLAAIRGRWDPDAAARPWPAVLHVRDT</sequence>
<dbReference type="Gene3D" id="3.40.50.2300">
    <property type="match status" value="2"/>
</dbReference>
<dbReference type="RefSeq" id="WP_345363175.1">
    <property type="nucleotide sequence ID" value="NZ_BAABII010000009.1"/>
</dbReference>
<dbReference type="PANTHER" id="PTHR30146:SF153">
    <property type="entry name" value="LACTOSE OPERON REPRESSOR"/>
    <property type="match status" value="1"/>
</dbReference>
<dbReference type="SMART" id="SM00354">
    <property type="entry name" value="HTH_LACI"/>
    <property type="match status" value="1"/>
</dbReference>
<dbReference type="InterPro" id="IPR010982">
    <property type="entry name" value="Lambda_DNA-bd_dom_sf"/>
</dbReference>
<keyword evidence="3" id="KW-0804">Transcription</keyword>
<reference evidence="5 6" key="1">
    <citation type="submission" date="2024-08" db="EMBL/GenBank/DDBJ databases">
        <title>Genome mining of Saccharopolyspora cebuensis PGLac3 from Nigerian medicinal plant.</title>
        <authorList>
            <person name="Ezeobiora C.E."/>
            <person name="Igbokwe N.H."/>
            <person name="Amin D.H."/>
            <person name="Mendie U.E."/>
        </authorList>
    </citation>
    <scope>NUCLEOTIDE SEQUENCE [LARGE SCALE GENOMIC DNA]</scope>
    <source>
        <strain evidence="5 6">PGLac3</strain>
    </source>
</reference>
<dbReference type="SUPFAM" id="SSF53822">
    <property type="entry name" value="Periplasmic binding protein-like I"/>
    <property type="match status" value="1"/>
</dbReference>
<proteinExistence type="predicted"/>
<comment type="caution">
    <text evidence="5">The sequence shown here is derived from an EMBL/GenBank/DDBJ whole genome shotgun (WGS) entry which is preliminary data.</text>
</comment>
<evidence type="ECO:0000259" key="4">
    <source>
        <dbReference type="PROSITE" id="PS50932"/>
    </source>
</evidence>
<name>A0ABV4CFV2_9PSEU</name>
<dbReference type="Gene3D" id="1.10.260.40">
    <property type="entry name" value="lambda repressor-like DNA-binding domains"/>
    <property type="match status" value="1"/>
</dbReference>
<dbReference type="InterPro" id="IPR000843">
    <property type="entry name" value="HTH_LacI"/>
</dbReference>
<organism evidence="5 6">
    <name type="scientific">Saccharopolyspora cebuensis</name>
    <dbReference type="NCBI Taxonomy" id="418759"/>
    <lineage>
        <taxon>Bacteria</taxon>
        <taxon>Bacillati</taxon>
        <taxon>Actinomycetota</taxon>
        <taxon>Actinomycetes</taxon>
        <taxon>Pseudonocardiales</taxon>
        <taxon>Pseudonocardiaceae</taxon>
        <taxon>Saccharopolyspora</taxon>
    </lineage>
</organism>
<dbReference type="Proteomes" id="UP001564626">
    <property type="component" value="Unassembled WGS sequence"/>
</dbReference>
<dbReference type="PROSITE" id="PS50932">
    <property type="entry name" value="HTH_LACI_2"/>
    <property type="match status" value="1"/>
</dbReference>
<evidence type="ECO:0000313" key="6">
    <source>
        <dbReference type="Proteomes" id="UP001564626"/>
    </source>
</evidence>
<dbReference type="EMBL" id="JBGEHV010000016">
    <property type="protein sequence ID" value="MEY8039980.1"/>
    <property type="molecule type" value="Genomic_DNA"/>
</dbReference>
<evidence type="ECO:0000256" key="1">
    <source>
        <dbReference type="ARBA" id="ARBA00023015"/>
    </source>
</evidence>
<keyword evidence="6" id="KW-1185">Reference proteome</keyword>
<dbReference type="CDD" id="cd01392">
    <property type="entry name" value="HTH_LacI"/>
    <property type="match status" value="1"/>
</dbReference>
<dbReference type="InterPro" id="IPR028082">
    <property type="entry name" value="Peripla_BP_I"/>
</dbReference>